<dbReference type="InterPro" id="IPR025224">
    <property type="entry name" value="CCAR1/CCAR2"/>
</dbReference>
<dbReference type="GO" id="GO:0005509">
    <property type="term" value="F:calcium ion binding"/>
    <property type="evidence" value="ECO:0007669"/>
    <property type="project" value="InterPro"/>
</dbReference>
<feature type="region of interest" description="Disordered" evidence="1">
    <location>
        <begin position="1"/>
        <end position="30"/>
    </location>
</feature>
<dbReference type="Pfam" id="PF19256">
    <property type="entry name" value="LAIKA"/>
    <property type="match status" value="1"/>
</dbReference>
<dbReference type="PROSITE" id="PS50222">
    <property type="entry name" value="EF_HAND_2"/>
    <property type="match status" value="1"/>
</dbReference>
<comment type="caution">
    <text evidence="3">The sequence shown here is derived from an EMBL/GenBank/DDBJ whole genome shotgun (WGS) entry which is preliminary data.</text>
</comment>
<feature type="region of interest" description="Disordered" evidence="1">
    <location>
        <begin position="202"/>
        <end position="255"/>
    </location>
</feature>
<sequence>MKAAVGTVAKKEEPEVIPVPPPPPPASNDEIKQEDIAVESEEKLALENGATGSADSQLVKVEGAAGDLAVKPEDAGITSIKSELKTEPSLKQQQQNPIEKIMKPAVMDAASLDAEIAAVAASIVPTDPTLLLRGRHTKDDKVRTVSISLHGLLDYDRDDSEEATVELSLFAELFQDMLAREFGFNIYQALVRQKEISEKLQVADKDHKRKREADSKLSVSASGADSKRSRTDSSASAKAADVSKEPLKQDSKWEEKAGANKKLKVDSILLLAFRYLDRTGCGYIKTDDMRRFLHQLGLDLSYRAVKELALAGQEVSTQAAAAKGSPHSTSDRIYYRDLTDVEISQPVNMPAGSVASHSETGQDKELQQEEQQQHDGGMDHQQMEQQQHDVGMDHQPVEQQQHDGGMDHQPVEQQQHDVGMDHQPVEQQQHDVGMDHQPVEQQQHDVGMD</sequence>
<evidence type="ECO:0000313" key="3">
    <source>
        <dbReference type="EMBL" id="GAX85276.1"/>
    </source>
</evidence>
<dbReference type="InterPro" id="IPR011992">
    <property type="entry name" value="EF-hand-dom_pair"/>
</dbReference>
<accession>A0A250XQE9</accession>
<feature type="compositionally biased region" description="Basic and acidic residues" evidence="1">
    <location>
        <begin position="241"/>
        <end position="255"/>
    </location>
</feature>
<dbReference type="Proteomes" id="UP000232323">
    <property type="component" value="Unassembled WGS sequence"/>
</dbReference>
<gene>
    <name evidence="3" type="ORF">CEUSTIGMA_g12695.t1</name>
</gene>
<dbReference type="SUPFAM" id="SSF47473">
    <property type="entry name" value="EF-hand"/>
    <property type="match status" value="1"/>
</dbReference>
<evidence type="ECO:0000259" key="2">
    <source>
        <dbReference type="PROSITE" id="PS50222"/>
    </source>
</evidence>
<feature type="region of interest" description="Disordered" evidence="1">
    <location>
        <begin position="345"/>
        <end position="449"/>
    </location>
</feature>
<reference evidence="3 4" key="1">
    <citation type="submission" date="2017-08" db="EMBL/GenBank/DDBJ databases">
        <title>Acidophilic green algal genome provides insights into adaptation to an acidic environment.</title>
        <authorList>
            <person name="Hirooka S."/>
            <person name="Hirose Y."/>
            <person name="Kanesaki Y."/>
            <person name="Higuchi S."/>
            <person name="Fujiwara T."/>
            <person name="Onuma R."/>
            <person name="Era A."/>
            <person name="Ohbayashi R."/>
            <person name="Uzuka A."/>
            <person name="Nozaki H."/>
            <person name="Yoshikawa H."/>
            <person name="Miyagishima S.Y."/>
        </authorList>
    </citation>
    <scope>NUCLEOTIDE SEQUENCE [LARGE SCALE GENOMIC DNA]</scope>
    <source>
        <strain evidence="3 4">NIES-2499</strain>
    </source>
</reference>
<organism evidence="3 4">
    <name type="scientific">Chlamydomonas eustigma</name>
    <dbReference type="NCBI Taxonomy" id="1157962"/>
    <lineage>
        <taxon>Eukaryota</taxon>
        <taxon>Viridiplantae</taxon>
        <taxon>Chlorophyta</taxon>
        <taxon>core chlorophytes</taxon>
        <taxon>Chlorophyceae</taxon>
        <taxon>CS clade</taxon>
        <taxon>Chlamydomonadales</taxon>
        <taxon>Chlamydomonadaceae</taxon>
        <taxon>Chlamydomonas</taxon>
    </lineage>
</organism>
<protein>
    <recommendedName>
        <fullName evidence="2">EF-hand domain-containing protein</fullName>
    </recommendedName>
</protein>
<proteinExistence type="predicted"/>
<dbReference type="GO" id="GO:0006355">
    <property type="term" value="P:regulation of DNA-templated transcription"/>
    <property type="evidence" value="ECO:0007669"/>
    <property type="project" value="InterPro"/>
</dbReference>
<name>A0A250XQE9_9CHLO</name>
<feature type="non-terminal residue" evidence="3">
    <location>
        <position position="449"/>
    </location>
</feature>
<dbReference type="OrthoDB" id="21006at2759"/>
<dbReference type="InterPro" id="IPR045353">
    <property type="entry name" value="LAIKA"/>
</dbReference>
<dbReference type="PANTHER" id="PTHR14304:SF11">
    <property type="entry name" value="SAP DOMAIN-CONTAINING PROTEIN"/>
    <property type="match status" value="1"/>
</dbReference>
<dbReference type="PANTHER" id="PTHR14304">
    <property type="entry name" value="CELL DIVISION CYCLE AND APOPTOSIS REGULATOR PROTEIN"/>
    <property type="match status" value="1"/>
</dbReference>
<feature type="compositionally biased region" description="Basic and acidic residues" evidence="1">
    <location>
        <begin position="360"/>
        <end position="449"/>
    </location>
</feature>
<feature type="domain" description="EF-hand" evidence="2">
    <location>
        <begin position="264"/>
        <end position="299"/>
    </location>
</feature>
<dbReference type="AlphaFoldDB" id="A0A250XQE9"/>
<feature type="compositionally biased region" description="Basic and acidic residues" evidence="1">
    <location>
        <begin position="202"/>
        <end position="215"/>
    </location>
</feature>
<evidence type="ECO:0000256" key="1">
    <source>
        <dbReference type="SAM" id="MobiDB-lite"/>
    </source>
</evidence>
<evidence type="ECO:0000313" key="4">
    <source>
        <dbReference type="Proteomes" id="UP000232323"/>
    </source>
</evidence>
<keyword evidence="4" id="KW-1185">Reference proteome</keyword>
<dbReference type="InterPro" id="IPR002048">
    <property type="entry name" value="EF_hand_dom"/>
</dbReference>
<dbReference type="STRING" id="1157962.A0A250XQE9"/>
<dbReference type="EMBL" id="BEGY01000160">
    <property type="protein sequence ID" value="GAX85276.1"/>
    <property type="molecule type" value="Genomic_DNA"/>
</dbReference>
<feature type="compositionally biased region" description="Pro residues" evidence="1">
    <location>
        <begin position="17"/>
        <end position="26"/>
    </location>
</feature>
<dbReference type="GO" id="GO:0005634">
    <property type="term" value="C:nucleus"/>
    <property type="evidence" value="ECO:0007669"/>
    <property type="project" value="TreeGrafter"/>
</dbReference>